<dbReference type="AlphaFoldDB" id="A0A0E9UH51"/>
<reference evidence="1" key="2">
    <citation type="journal article" date="2015" name="Fish Shellfish Immunol.">
        <title>Early steps in the European eel (Anguilla anguilla)-Vibrio vulnificus interaction in the gills: Role of the RtxA13 toxin.</title>
        <authorList>
            <person name="Callol A."/>
            <person name="Pajuelo D."/>
            <person name="Ebbesson L."/>
            <person name="Teles M."/>
            <person name="MacKenzie S."/>
            <person name="Amaro C."/>
        </authorList>
    </citation>
    <scope>NUCLEOTIDE SEQUENCE</scope>
</reference>
<sequence length="43" mass="4807">MVLPYWLMGSRGKGQNSSSASWQLKNKVLKSNHAVFLSRTLGK</sequence>
<proteinExistence type="predicted"/>
<protein>
    <submittedName>
        <fullName evidence="1">Uncharacterized protein</fullName>
    </submittedName>
</protein>
<dbReference type="EMBL" id="GBXM01043516">
    <property type="protein sequence ID" value="JAH65061.1"/>
    <property type="molecule type" value="Transcribed_RNA"/>
</dbReference>
<reference evidence="1" key="1">
    <citation type="submission" date="2014-11" db="EMBL/GenBank/DDBJ databases">
        <authorList>
            <person name="Amaro Gonzalez C."/>
        </authorList>
    </citation>
    <scope>NUCLEOTIDE SEQUENCE</scope>
</reference>
<organism evidence="1">
    <name type="scientific">Anguilla anguilla</name>
    <name type="common">European freshwater eel</name>
    <name type="synonym">Muraena anguilla</name>
    <dbReference type="NCBI Taxonomy" id="7936"/>
    <lineage>
        <taxon>Eukaryota</taxon>
        <taxon>Metazoa</taxon>
        <taxon>Chordata</taxon>
        <taxon>Craniata</taxon>
        <taxon>Vertebrata</taxon>
        <taxon>Euteleostomi</taxon>
        <taxon>Actinopterygii</taxon>
        <taxon>Neopterygii</taxon>
        <taxon>Teleostei</taxon>
        <taxon>Anguilliformes</taxon>
        <taxon>Anguillidae</taxon>
        <taxon>Anguilla</taxon>
    </lineage>
</organism>
<name>A0A0E9UH51_ANGAN</name>
<accession>A0A0E9UH51</accession>
<evidence type="ECO:0000313" key="1">
    <source>
        <dbReference type="EMBL" id="JAH65061.1"/>
    </source>
</evidence>